<dbReference type="OrthoDB" id="9799894at2"/>
<sequence length="129" mass="14002">MIRYALKCREAHSFDSWFRSAGAFDSLRAAGQLSCPECGASEVEKAPMAPRVATGADEAEHPLARLRREIETKADYVGTRFASEARAIHEGDAPNRPIWGEARPAEARALIEDGIPAAPLPFVPKSKAN</sequence>
<dbReference type="Pfam" id="PF06676">
    <property type="entry name" value="DUF1178"/>
    <property type="match status" value="1"/>
</dbReference>
<dbReference type="InterPro" id="IPR009562">
    <property type="entry name" value="DUF1178"/>
</dbReference>
<dbReference type="Proteomes" id="UP000193870">
    <property type="component" value="Unassembled WGS sequence"/>
</dbReference>
<dbReference type="EMBL" id="FWFV01000008">
    <property type="protein sequence ID" value="SLN57337.1"/>
    <property type="molecule type" value="Genomic_DNA"/>
</dbReference>
<dbReference type="RefSeq" id="WP_085854767.1">
    <property type="nucleotide sequence ID" value="NZ_FOPF01000008.1"/>
</dbReference>
<dbReference type="STRING" id="315423.SAMN04488020_10850"/>
<organism evidence="1 2">
    <name type="scientific">Palleronia marisminoris</name>
    <dbReference type="NCBI Taxonomy" id="315423"/>
    <lineage>
        <taxon>Bacteria</taxon>
        <taxon>Pseudomonadati</taxon>
        <taxon>Pseudomonadota</taxon>
        <taxon>Alphaproteobacteria</taxon>
        <taxon>Rhodobacterales</taxon>
        <taxon>Roseobacteraceae</taxon>
        <taxon>Palleronia</taxon>
    </lineage>
</organism>
<dbReference type="AlphaFoldDB" id="A0A1Y5T7G7"/>
<evidence type="ECO:0000313" key="2">
    <source>
        <dbReference type="Proteomes" id="UP000193870"/>
    </source>
</evidence>
<proteinExistence type="predicted"/>
<name>A0A1Y5T7G7_9RHOB</name>
<keyword evidence="2" id="KW-1185">Reference proteome</keyword>
<reference evidence="1 2" key="1">
    <citation type="submission" date="2017-03" db="EMBL/GenBank/DDBJ databases">
        <authorList>
            <person name="Afonso C.L."/>
            <person name="Miller P.J."/>
            <person name="Scott M.A."/>
            <person name="Spackman E."/>
            <person name="Goraichik I."/>
            <person name="Dimitrov K.M."/>
            <person name="Suarez D.L."/>
            <person name="Swayne D.E."/>
        </authorList>
    </citation>
    <scope>NUCLEOTIDE SEQUENCE [LARGE SCALE GENOMIC DNA]</scope>
    <source>
        <strain evidence="1 2">CECT 7066</strain>
    </source>
</reference>
<accession>A0A1Y5T7G7</accession>
<protein>
    <submittedName>
        <fullName evidence="1">Uncharacterized protein</fullName>
    </submittedName>
</protein>
<gene>
    <name evidence="1" type="ORF">PAM7066_02758</name>
</gene>
<evidence type="ECO:0000313" key="1">
    <source>
        <dbReference type="EMBL" id="SLN57337.1"/>
    </source>
</evidence>
<dbReference type="PIRSF" id="PIRSF032131">
    <property type="entry name" value="UCP032131"/>
    <property type="match status" value="1"/>
</dbReference>